<dbReference type="GO" id="GO:0016020">
    <property type="term" value="C:membrane"/>
    <property type="evidence" value="ECO:0007669"/>
    <property type="project" value="InterPro"/>
</dbReference>
<keyword evidence="5" id="KW-1015">Disulfide bond</keyword>
<keyword evidence="7" id="KW-1133">Transmembrane helix</keyword>
<keyword evidence="7" id="KW-0812">Transmembrane</keyword>
<organism evidence="9 10">
    <name type="scientific">Desulfoferula mesophila</name>
    <dbReference type="NCBI Taxonomy" id="3058419"/>
    <lineage>
        <taxon>Bacteria</taxon>
        <taxon>Pseudomonadati</taxon>
        <taxon>Thermodesulfobacteriota</taxon>
        <taxon>Desulfarculia</taxon>
        <taxon>Desulfarculales</taxon>
        <taxon>Desulfarculaceae</taxon>
        <taxon>Desulfoferula</taxon>
    </lineage>
</organism>
<evidence type="ECO:0000256" key="4">
    <source>
        <dbReference type="ARBA" id="ARBA00023014"/>
    </source>
</evidence>
<keyword evidence="3" id="KW-0408">Iron</keyword>
<reference evidence="10" key="1">
    <citation type="journal article" date="2023" name="Arch. Microbiol.">
        <title>Desulfoferula mesophilus gen. nov. sp. nov., a mesophilic sulfate-reducing bacterium isolated from a brackish lake sediment.</title>
        <authorList>
            <person name="Watanabe T."/>
            <person name="Yabe T."/>
            <person name="Tsuji J.M."/>
            <person name="Fukui M."/>
        </authorList>
    </citation>
    <scope>NUCLEOTIDE SEQUENCE [LARGE SCALE GENOMIC DNA]</scope>
    <source>
        <strain evidence="10">12FAK</strain>
    </source>
</reference>
<dbReference type="Gene3D" id="2.102.10.10">
    <property type="entry name" value="Rieske [2Fe-2S] iron-sulphur domain"/>
    <property type="match status" value="1"/>
</dbReference>
<dbReference type="PRINTS" id="PR00162">
    <property type="entry name" value="RIESKE"/>
</dbReference>
<dbReference type="RefSeq" id="WP_338599073.1">
    <property type="nucleotide sequence ID" value="NZ_AP028679.1"/>
</dbReference>
<protein>
    <recommendedName>
        <fullName evidence="8">Rieske domain-containing protein</fullName>
    </recommendedName>
</protein>
<dbReference type="PANTHER" id="PTHR10134">
    <property type="entry name" value="CYTOCHROME B-C1 COMPLEX SUBUNIT RIESKE, MITOCHONDRIAL"/>
    <property type="match status" value="1"/>
</dbReference>
<evidence type="ECO:0000256" key="5">
    <source>
        <dbReference type="ARBA" id="ARBA00023157"/>
    </source>
</evidence>
<evidence type="ECO:0000313" key="9">
    <source>
        <dbReference type="EMBL" id="BEQ15111.1"/>
    </source>
</evidence>
<dbReference type="GO" id="GO:0051537">
    <property type="term" value="F:2 iron, 2 sulfur cluster binding"/>
    <property type="evidence" value="ECO:0007669"/>
    <property type="project" value="UniProtKB-KW"/>
</dbReference>
<name>A0AAU9EXF9_9BACT</name>
<dbReference type="InterPro" id="IPR036922">
    <property type="entry name" value="Rieske_2Fe-2S_sf"/>
</dbReference>
<keyword evidence="4" id="KW-0411">Iron-sulfur</keyword>
<dbReference type="PROSITE" id="PS51296">
    <property type="entry name" value="RIESKE"/>
    <property type="match status" value="1"/>
</dbReference>
<dbReference type="SUPFAM" id="SSF50022">
    <property type="entry name" value="ISP domain"/>
    <property type="match status" value="1"/>
</dbReference>
<keyword evidence="10" id="KW-1185">Reference proteome</keyword>
<accession>A0AAU9EXF9</accession>
<keyword evidence="1" id="KW-0001">2Fe-2S</keyword>
<dbReference type="CDD" id="cd03467">
    <property type="entry name" value="Rieske"/>
    <property type="match status" value="1"/>
</dbReference>
<comment type="cofactor">
    <cofactor evidence="6">
        <name>[2Fe-2S] cluster</name>
        <dbReference type="ChEBI" id="CHEBI:190135"/>
    </cofactor>
</comment>
<feature type="transmembrane region" description="Helical" evidence="7">
    <location>
        <begin position="22"/>
        <end position="46"/>
    </location>
</feature>
<dbReference type="AlphaFoldDB" id="A0AAU9EXF9"/>
<keyword evidence="2" id="KW-0479">Metal-binding</keyword>
<evidence type="ECO:0000256" key="1">
    <source>
        <dbReference type="ARBA" id="ARBA00022714"/>
    </source>
</evidence>
<dbReference type="InterPro" id="IPR005805">
    <property type="entry name" value="Rieske_Fe-S_prot_C"/>
</dbReference>
<feature type="domain" description="Rieske" evidence="8">
    <location>
        <begin position="55"/>
        <end position="147"/>
    </location>
</feature>
<evidence type="ECO:0000256" key="6">
    <source>
        <dbReference type="ARBA" id="ARBA00034078"/>
    </source>
</evidence>
<evidence type="ECO:0000256" key="2">
    <source>
        <dbReference type="ARBA" id="ARBA00022723"/>
    </source>
</evidence>
<dbReference type="GO" id="GO:0046872">
    <property type="term" value="F:metal ion binding"/>
    <property type="evidence" value="ECO:0007669"/>
    <property type="project" value="UniProtKB-KW"/>
</dbReference>
<dbReference type="Proteomes" id="UP001366166">
    <property type="component" value="Chromosome"/>
</dbReference>
<proteinExistence type="predicted"/>
<dbReference type="InterPro" id="IPR014349">
    <property type="entry name" value="Rieske_Fe-S_prot"/>
</dbReference>
<keyword evidence="7" id="KW-0472">Membrane</keyword>
<sequence length="161" mass="16628">MPSSPATPAAPERLSRRGVLKLLYAGIWLSLVGAVGLGLGAVLRLFGSGGGASAPQPVEFDQPASLAVGQARDRGAVALVRDGEGYFALSLVCPHLGCRPAWHPDQSRFLCPCHSSVFALDGDRLAGPAPKGLDHVALKQSGDKLVAYPGQAVDPAARLKV</sequence>
<evidence type="ECO:0000259" key="8">
    <source>
        <dbReference type="PROSITE" id="PS51296"/>
    </source>
</evidence>
<gene>
    <name evidence="9" type="ORF">FAK_21770</name>
</gene>
<evidence type="ECO:0000256" key="3">
    <source>
        <dbReference type="ARBA" id="ARBA00023004"/>
    </source>
</evidence>
<dbReference type="KEGG" id="dmp:FAK_21770"/>
<dbReference type="InterPro" id="IPR017941">
    <property type="entry name" value="Rieske_2Fe-2S"/>
</dbReference>
<evidence type="ECO:0000256" key="7">
    <source>
        <dbReference type="SAM" id="Phobius"/>
    </source>
</evidence>
<evidence type="ECO:0000313" key="10">
    <source>
        <dbReference type="Proteomes" id="UP001366166"/>
    </source>
</evidence>
<dbReference type="Pfam" id="PF00355">
    <property type="entry name" value="Rieske"/>
    <property type="match status" value="1"/>
</dbReference>
<dbReference type="EMBL" id="AP028679">
    <property type="protein sequence ID" value="BEQ15111.1"/>
    <property type="molecule type" value="Genomic_DNA"/>
</dbReference>